<organism evidence="4 5">
    <name type="scientific">[Pasteurella] mairii</name>
    <dbReference type="NCBI Taxonomy" id="757"/>
    <lineage>
        <taxon>Bacteria</taxon>
        <taxon>Pseudomonadati</taxon>
        <taxon>Pseudomonadota</taxon>
        <taxon>Gammaproteobacteria</taxon>
        <taxon>Pasteurellales</taxon>
        <taxon>Pasteurellaceae</taxon>
    </lineage>
</organism>
<evidence type="ECO:0000256" key="2">
    <source>
        <dbReference type="SAM" id="MobiDB-lite"/>
    </source>
</evidence>
<keyword evidence="1" id="KW-1188">Viral release from host cell</keyword>
<proteinExistence type="predicted"/>
<dbReference type="Gene3D" id="3.30.420.240">
    <property type="match status" value="1"/>
</dbReference>
<feature type="compositionally biased region" description="Polar residues" evidence="2">
    <location>
        <begin position="1"/>
        <end position="15"/>
    </location>
</feature>
<feature type="region of interest" description="Disordered" evidence="2">
    <location>
        <begin position="1"/>
        <end position="33"/>
    </location>
</feature>
<feature type="domain" description="Terminase large subunit gp17-like C-terminal" evidence="3">
    <location>
        <begin position="318"/>
        <end position="477"/>
    </location>
</feature>
<dbReference type="EMBL" id="UGSS01000002">
    <property type="protein sequence ID" value="SUB33534.1"/>
    <property type="molecule type" value="Genomic_DNA"/>
</dbReference>
<evidence type="ECO:0000313" key="4">
    <source>
        <dbReference type="EMBL" id="SUB33534.1"/>
    </source>
</evidence>
<dbReference type="Proteomes" id="UP000254280">
    <property type="component" value="Unassembled WGS sequence"/>
</dbReference>
<accession>A0A379B4K9</accession>
<dbReference type="Pfam" id="PF17289">
    <property type="entry name" value="Terminase_6C"/>
    <property type="match status" value="1"/>
</dbReference>
<evidence type="ECO:0000313" key="5">
    <source>
        <dbReference type="Proteomes" id="UP000254280"/>
    </source>
</evidence>
<gene>
    <name evidence="4" type="ORF">NCTC10699_01158</name>
</gene>
<dbReference type="InterPro" id="IPR035421">
    <property type="entry name" value="Terminase_6C"/>
</dbReference>
<protein>
    <submittedName>
        <fullName evidence="4">Uncharacterized conserved protein</fullName>
    </submittedName>
</protein>
<evidence type="ECO:0000256" key="1">
    <source>
        <dbReference type="ARBA" id="ARBA00022612"/>
    </source>
</evidence>
<evidence type="ECO:0000259" key="3">
    <source>
        <dbReference type="Pfam" id="PF17289"/>
    </source>
</evidence>
<dbReference type="Gene3D" id="3.40.50.300">
    <property type="entry name" value="P-loop containing nucleotide triphosphate hydrolases"/>
    <property type="match status" value="1"/>
</dbReference>
<dbReference type="Pfam" id="PF03237">
    <property type="entry name" value="Terminase_6N"/>
    <property type="match status" value="1"/>
</dbReference>
<dbReference type="InterPro" id="IPR027417">
    <property type="entry name" value="P-loop_NTPase"/>
</dbReference>
<reference evidence="4 5" key="1">
    <citation type="submission" date="2018-06" db="EMBL/GenBank/DDBJ databases">
        <authorList>
            <consortium name="Pathogen Informatics"/>
            <person name="Doyle S."/>
        </authorList>
    </citation>
    <scope>NUCLEOTIDE SEQUENCE [LARGE SCALE GENOMIC DNA]</scope>
    <source>
        <strain evidence="4 5">NCTC10699</strain>
    </source>
</reference>
<sequence>MKSAVNFTGNFSNSGDGKEVSSDTPQKAKKRKIKNDISHITPEMFQPFIDALFAYQKTCRDNKHHDVRNILKSRQIGATYYFSFEGLEDAILTGDNQIFLSASKRQAEIFKTYIIKMARQYFDVELKGSPIVLSNGAELHFLATNANTSQGNSGHVYGDEYAWIHDFNRFHDVSSAMATHKKWRETYFSTPSSKFHPSYAFWSGDKWKEDNPKRKNIVFPSFNEFRDGGRVCPDGQWRYVITIEDAVKGGADILFDIDKLKQKYNKHTFNQLYMCVWIDDANSIFNIKQLLKCAVDINKWKDFDPDSENPIGGREVWGGYDPAHSGDAACFVVIAPPALPNEKYRILERHQWQGLSYKYQAAQIKRLFEKYKMTYIGIDATGVGYGVYEQIKEFARRAAVPITYDPTVKTELVLKVHNLVDEAMIEWSDKEIDIPASFLMIKQTTTRSGNATTFIADRTVKTQHADVFWAIANAVNNKSITDKPRRTSRWSIRQ</sequence>
<keyword evidence="5" id="KW-1185">Reference proteome</keyword>
<dbReference type="AlphaFoldDB" id="A0A379B4K9"/>
<name>A0A379B4K9_9PAST</name>